<protein>
    <recommendedName>
        <fullName evidence="3">Large polyvalent protein associated domain-containing protein</fullName>
    </recommendedName>
</protein>
<comment type="caution">
    <text evidence="1">The sequence shown here is derived from an EMBL/GenBank/DDBJ whole genome shotgun (WGS) entry which is preliminary data.</text>
</comment>
<dbReference type="EMBL" id="JAVREV010000003">
    <property type="protein sequence ID" value="MDT0442314.1"/>
    <property type="molecule type" value="Genomic_DNA"/>
</dbReference>
<gene>
    <name evidence="1" type="ORF">RM779_06850</name>
</gene>
<organism evidence="1 2">
    <name type="scientific">Streptomyces johnsoniae</name>
    <dbReference type="NCBI Taxonomy" id="3075532"/>
    <lineage>
        <taxon>Bacteria</taxon>
        <taxon>Bacillati</taxon>
        <taxon>Actinomycetota</taxon>
        <taxon>Actinomycetes</taxon>
        <taxon>Kitasatosporales</taxon>
        <taxon>Streptomycetaceae</taxon>
        <taxon>Streptomyces</taxon>
    </lineage>
</organism>
<proteinExistence type="predicted"/>
<name>A0ABU2RZX1_9ACTN</name>
<dbReference type="RefSeq" id="WP_311616750.1">
    <property type="nucleotide sequence ID" value="NZ_JAVREV010000003.1"/>
</dbReference>
<evidence type="ECO:0000313" key="2">
    <source>
        <dbReference type="Proteomes" id="UP001183615"/>
    </source>
</evidence>
<accession>A0ABU2RZX1</accession>
<evidence type="ECO:0000313" key="1">
    <source>
        <dbReference type="EMBL" id="MDT0442314.1"/>
    </source>
</evidence>
<sequence>MGNWLTDTLDALGDAAGEAGDILGGGLEATTRGLNVVDRFINPFHVEFDPSGEVDESRDSPLGGIVNRSTERFFQGYEWVYDNAISQPISTGVLMIQRPGQLLSPSEWARTWRASEFISPGQAFQLPWAERGALGQLWGMASTMTPMGLAAPHLFGDTGNAQQAVDSPLLRYAPPGVEQMPGWADLSPEEQQQALAEMGMPVDPMGGNAFIAQLRQQSLGYRYFSGTTDFAVRWFADPLVIGGKGISAARAARSVKVRPGGGWSPGQIDDLVNNSRMNQLVDFLTANRDNPALVNNTDMALRSSMGPRLGAVNSILTSSDEVRDFIRVGLGDVAAQERLMQSNALARQRLEGYRSRVSVLENNLANWSPRMPTNSQAVVRQEVDRLNTAINADDALVTRYNAILEHADEIDRLHLSRGQYRAARARTEAQRQYSTGAARGAAANAQAGREFRRRITPTVAPNGGNWGRVTGEKVVDTGLVKTRLWGIGDAFSLPVTMVRMLKNVKPNGYLELDNGAAFSTDNVAELRGQLARIPGLTGGQRQNLLNRYLKTATEGERRQFLDELQRAAMARIAEKHGLTQQAGEELWEATRARRGAVVDNLRQYSTAQMDRPGQQPIRVDVFEDGNGVLIDPRPHTVSRLVNNYILDDLDQFDRLVRRNASRFRALRESAGGARDWTAAAGESLNQYWKFATLLRLGYIPRTLGDDIASQWAALGTVSMAMRIGYGAKNTVTNAVHRSTRGLDAASERMRRAEVQYADEELGLLRPQENRLLITLNRRQRALDRAHIRASDRHYRAERKLRALPANADPRVRAGLTRTAARLKGQMDAAERAMQAGLPAADIQPLIDLRGRMRQLEDLRGLALRDADDLAARQAKRFQGGQTVTIDGIQYPAALAGSQRGEYWMQRISPGQAYDKLFKTNRQLIHANLTRSFDNGARPISAVDDEVTHADAWAHAINAQIAGDQMQRMLVAGTPDADVVRWLKNSPEGQTYWRRLGVGSVTTPEDIVARSRFEVDEYLPLPEIRQQALTPEGVSQQFLRDSMEPLARPDVHMGQLGRAGVEGYQAMNRIMQRWYDMAVNIPAKTMSRHPLFNQLYEGHLRQIVSQRTRQGARPSTVEEVERVAETARRIAHRDMRRMTFDISHQTDAAAALRFISPFFSATAESFQRWARIIGDKPEIVGYAAKFYNAPAYTGHLQTSNGDEIFPDGTYVDPVTGERKLAPKGDRWIVGRMPEWLAGSDLGVALGVERSSGNFRLSQNSINQVTQGDPWYNPGVGPIVQIPVNEFVKDKPSDAELARHLGVLPFGPNTASNPVMRVVQSAAPSTVRNFLTAFDTSDYRYQQIKMQITQRAIFEHEQTGKPMPSAQEIADQTRNYWMFSAASSFIQPMATQRRDAYEFYRQQFRNLQRQNPETADLEFLNRFGEEYFIFAQSMSKHEAGVPATRAGVELSQQYADILAENPELGSLIIGPEGQGPFSPEAYSYQLNTPLEPGDAESQRRRLTAREAMDENRRRLGWAQYTAFMNGINAELVNRSLASLDEPGAEDLAGTRKAVVAMLAEPVLPDGSENPFYNEQFSQDWFSFDSRKYERLIPALERVSTQMLERDPERNDLRTLQTYLAGRRALQETLATREFSTLGARGNTQLRRAWSAFVGQLVESDTNFGDLHSRYLSRDLGIDVEDEMALGRGEVAV</sequence>
<evidence type="ECO:0008006" key="3">
    <source>
        <dbReference type="Google" id="ProtNLM"/>
    </source>
</evidence>
<reference evidence="2" key="1">
    <citation type="submission" date="2023-07" db="EMBL/GenBank/DDBJ databases">
        <title>30 novel species of actinomycetes from the DSMZ collection.</title>
        <authorList>
            <person name="Nouioui I."/>
        </authorList>
    </citation>
    <scope>NUCLEOTIDE SEQUENCE [LARGE SCALE GENOMIC DNA]</scope>
    <source>
        <strain evidence="2">DSM 41886</strain>
    </source>
</reference>
<dbReference type="Proteomes" id="UP001183615">
    <property type="component" value="Unassembled WGS sequence"/>
</dbReference>
<keyword evidence="2" id="KW-1185">Reference proteome</keyword>